<evidence type="ECO:0000313" key="2">
    <source>
        <dbReference type="EMBL" id="BDU70180.1"/>
    </source>
</evidence>
<organism evidence="2 3">
    <name type="scientific">Geothrix oryzae</name>
    <dbReference type="NCBI Taxonomy" id="2927975"/>
    <lineage>
        <taxon>Bacteria</taxon>
        <taxon>Pseudomonadati</taxon>
        <taxon>Acidobacteriota</taxon>
        <taxon>Holophagae</taxon>
        <taxon>Holophagales</taxon>
        <taxon>Holophagaceae</taxon>
        <taxon>Geothrix</taxon>
    </lineage>
</organism>
<name>A0ABM8DT01_9BACT</name>
<feature type="domain" description="GmrSD restriction endonucleases N-terminal" evidence="1">
    <location>
        <begin position="43"/>
        <end position="207"/>
    </location>
</feature>
<gene>
    <name evidence="2" type="ORF">GETHOR_22810</name>
</gene>
<sequence>MNPADSDDALINFADDADDEIEVQASVDRYRDAVLYGTDWTVRTLLEQIEQGNIDLSPTFQRRDAWSRKNKSRFIESVALQLPIPQIVLAERKEQRGTYIVLDGKQRLLTLAQFAGELADDHPLWEDSAKAGPLRLSGLTVLTGLNGKTYKDIVSFPALGQVRTQFDNHTIRSALIRNWPDEDYLYEVFIRLNTGSARLSPQELRQAMKPGQFTEFLGVRSANSSVLQKILGLNAPDFRMRDVDLLLRLIAFLTRLPAYKGNLKPFLDETHDHYNARWSSEQNAVDNLVSRIEDGLEFLVRCFGDAREVGRRWAADQFDGPINRAVLDVQLASALDVEVRKAVQAGKLDLKATFIEMSLHNSEFTEAIAGTTKSIASIRTRYKCWKKALEDKIGAEIHMPSLPNG</sequence>
<dbReference type="Pfam" id="PF03235">
    <property type="entry name" value="GmrSD_N"/>
    <property type="match status" value="1"/>
</dbReference>
<evidence type="ECO:0000313" key="3">
    <source>
        <dbReference type="Proteomes" id="UP001242010"/>
    </source>
</evidence>
<protein>
    <recommendedName>
        <fullName evidence="1">GmrSD restriction endonucleases N-terminal domain-containing protein</fullName>
    </recommendedName>
</protein>
<reference evidence="3" key="1">
    <citation type="journal article" date="2023" name="Int. J. Syst. Evol. Microbiol.">
        <title>Mesoterricola silvestris gen. nov., sp. nov., Mesoterricola sediminis sp. nov., Geothrix oryzae sp. nov., Geothrix edaphica sp. nov., Geothrix rubra sp. nov., and Geothrix limicola sp. nov., six novel members of Acidobacteriota isolated from soils.</title>
        <authorList>
            <person name="Itoh H."/>
            <person name="Sugisawa Y."/>
            <person name="Mise K."/>
            <person name="Xu Z."/>
            <person name="Kuniyasu M."/>
            <person name="Ushijima N."/>
            <person name="Kawano K."/>
            <person name="Kobayashi E."/>
            <person name="Shiratori Y."/>
            <person name="Masuda Y."/>
            <person name="Senoo K."/>
        </authorList>
    </citation>
    <scope>NUCLEOTIDE SEQUENCE [LARGE SCALE GENOMIC DNA]</scope>
    <source>
        <strain evidence="3">Red222</strain>
    </source>
</reference>
<dbReference type="Proteomes" id="UP001242010">
    <property type="component" value="Chromosome"/>
</dbReference>
<dbReference type="RefSeq" id="WP_286353898.1">
    <property type="nucleotide sequence ID" value="NZ_AP027079.1"/>
</dbReference>
<keyword evidence="3" id="KW-1185">Reference proteome</keyword>
<dbReference type="PANTHER" id="PTHR39639:SF1">
    <property type="entry name" value="DUF262 DOMAIN-CONTAINING PROTEIN"/>
    <property type="match status" value="1"/>
</dbReference>
<evidence type="ECO:0000259" key="1">
    <source>
        <dbReference type="Pfam" id="PF03235"/>
    </source>
</evidence>
<proteinExistence type="predicted"/>
<dbReference type="InterPro" id="IPR004919">
    <property type="entry name" value="GmrSD_N"/>
</dbReference>
<accession>A0ABM8DT01</accession>
<dbReference type="EMBL" id="AP027079">
    <property type="protein sequence ID" value="BDU70180.1"/>
    <property type="molecule type" value="Genomic_DNA"/>
</dbReference>
<dbReference type="PANTHER" id="PTHR39639">
    <property type="entry name" value="CHROMOSOME 16, WHOLE GENOME SHOTGUN SEQUENCE"/>
    <property type="match status" value="1"/>
</dbReference>